<dbReference type="EMBL" id="QXFV01000321">
    <property type="protein sequence ID" value="KAE9041177.1"/>
    <property type="molecule type" value="Genomic_DNA"/>
</dbReference>
<accession>A0A6A3NL78</accession>
<gene>
    <name evidence="2" type="ORF">PR001_g6744</name>
</gene>
<organism evidence="2 3">
    <name type="scientific">Phytophthora rubi</name>
    <dbReference type="NCBI Taxonomy" id="129364"/>
    <lineage>
        <taxon>Eukaryota</taxon>
        <taxon>Sar</taxon>
        <taxon>Stramenopiles</taxon>
        <taxon>Oomycota</taxon>
        <taxon>Peronosporomycetes</taxon>
        <taxon>Peronosporales</taxon>
        <taxon>Peronosporaceae</taxon>
        <taxon>Phytophthora</taxon>
    </lineage>
</organism>
<feature type="region of interest" description="Disordered" evidence="1">
    <location>
        <begin position="94"/>
        <end position="139"/>
    </location>
</feature>
<dbReference type="AlphaFoldDB" id="A0A6A3NL78"/>
<proteinExistence type="predicted"/>
<sequence>MSDRNSKLLARFQVYLEKEEKSDVEEQVQETKIAQTAFWSEMRNILAVNAGSSGLDVLDEVAKALIEETGLTAQAQSGPVTILPQPSRQAIRTGPLLACPSLGPPRCDQQRTSRRRAAPPRSRGPRPAQHRLQQRSVRR</sequence>
<evidence type="ECO:0000313" key="3">
    <source>
        <dbReference type="Proteomes" id="UP000429607"/>
    </source>
</evidence>
<comment type="caution">
    <text evidence="2">The sequence shown here is derived from an EMBL/GenBank/DDBJ whole genome shotgun (WGS) entry which is preliminary data.</text>
</comment>
<dbReference type="Proteomes" id="UP000429607">
    <property type="component" value="Unassembled WGS sequence"/>
</dbReference>
<protein>
    <submittedName>
        <fullName evidence="2">Uncharacterized protein</fullName>
    </submittedName>
</protein>
<feature type="compositionally biased region" description="Basic residues" evidence="1">
    <location>
        <begin position="128"/>
        <end position="139"/>
    </location>
</feature>
<reference evidence="2 3" key="1">
    <citation type="submission" date="2018-09" db="EMBL/GenBank/DDBJ databases">
        <title>Genomic investigation of the strawberry pathogen Phytophthora fragariae indicates pathogenicity is determined by transcriptional variation in three key races.</title>
        <authorList>
            <person name="Adams T.M."/>
            <person name="Armitage A.D."/>
            <person name="Sobczyk M.K."/>
            <person name="Bates H.J."/>
            <person name="Dunwell J.M."/>
            <person name="Nellist C.F."/>
            <person name="Harrison R.J."/>
        </authorList>
    </citation>
    <scope>NUCLEOTIDE SEQUENCE [LARGE SCALE GENOMIC DNA]</scope>
    <source>
        <strain evidence="2 3">SCRP249</strain>
    </source>
</reference>
<evidence type="ECO:0000256" key="1">
    <source>
        <dbReference type="SAM" id="MobiDB-lite"/>
    </source>
</evidence>
<evidence type="ECO:0000313" key="2">
    <source>
        <dbReference type="EMBL" id="KAE9041177.1"/>
    </source>
</evidence>
<name>A0A6A3NL78_9STRA</name>